<evidence type="ECO:0000259" key="6">
    <source>
        <dbReference type="Pfam" id="PF13860"/>
    </source>
</evidence>
<dbReference type="AlphaFoldDB" id="K6GRC2"/>
<dbReference type="Proteomes" id="UP000006272">
    <property type="component" value="Unassembled WGS sequence"/>
</dbReference>
<proteinExistence type="inferred from homology"/>
<dbReference type="InterPro" id="IPR025965">
    <property type="entry name" value="FlgD/Vpr_Ig-like"/>
</dbReference>
<reference evidence="8 9" key="1">
    <citation type="submission" date="2012-07" db="EMBL/GenBank/DDBJ databases">
        <title>Draft genome sequence of Desulfovibrio magneticus str. Maddingley MBC34 obtained from a metagenomic sequence of a methanogenic enrichment isolated from coal-seam formation water in Victoria, Australia.</title>
        <authorList>
            <person name="Greenfield P."/>
            <person name="Hendry P."/>
            <person name="Li D."/>
            <person name="Rosewarne C.P."/>
            <person name="Tran-Dinh N."/>
            <person name="Elbourne L.D.H."/>
            <person name="Paulsen I.T."/>
            <person name="Midgley D.J."/>
        </authorList>
    </citation>
    <scope>NUCLEOTIDE SEQUENCE [LARGE SCALE GENOMIC DNA]</scope>
    <source>
        <strain evidence="9">Maddingley MBC34</strain>
    </source>
</reference>
<keyword evidence="8" id="KW-0966">Cell projection</keyword>
<comment type="function">
    <text evidence="4 5">Required for flagellar hook formation. May act as a scaffolding protein.</text>
</comment>
<sequence length="230" mass="24213">MSYVDSLLSATSGSSASSTTGKSSNGLGMDAFLQLLVTQLQYQDPLSPMDDKEFVAELAQFSSLEQLTEINSGIEGLSSLTQEQQMIGAVNFIGKTIDATGTAVSVEDGKATSVTFTLPEDANTCLINILDSSKNIVRTVDVGAKTAGEVEFQWDGKDYDGNAVEDGQYQVAVTATNADGDAMKVSSTMTGKVVGIQQVNGSYYLDIGGGRYVAFTDISNVENDTSTTSQ</sequence>
<organism evidence="8 9">
    <name type="scientific">Solidesulfovibrio magneticus str. Maddingley MBC34</name>
    <dbReference type="NCBI Taxonomy" id="1206767"/>
    <lineage>
        <taxon>Bacteria</taxon>
        <taxon>Pseudomonadati</taxon>
        <taxon>Thermodesulfobacteriota</taxon>
        <taxon>Desulfovibrionia</taxon>
        <taxon>Desulfovibrionales</taxon>
        <taxon>Desulfovibrionaceae</taxon>
        <taxon>Solidesulfovibrio</taxon>
    </lineage>
</organism>
<evidence type="ECO:0000313" key="8">
    <source>
        <dbReference type="EMBL" id="EKO39475.1"/>
    </source>
</evidence>
<protein>
    <recommendedName>
        <fullName evidence="2 5">Basal-body rod modification protein FlgD</fullName>
    </recommendedName>
</protein>
<dbReference type="Pfam" id="PF13861">
    <property type="entry name" value="FLgD_tudor"/>
    <property type="match status" value="1"/>
</dbReference>
<accession>K6GRC2</accession>
<dbReference type="Gene3D" id="2.60.40.4070">
    <property type="match status" value="1"/>
</dbReference>
<evidence type="ECO:0000256" key="4">
    <source>
        <dbReference type="ARBA" id="ARBA00024746"/>
    </source>
</evidence>
<comment type="similarity">
    <text evidence="1 5">Belongs to the FlgD family.</text>
</comment>
<comment type="caution">
    <text evidence="8">The sequence shown here is derived from an EMBL/GenBank/DDBJ whole genome shotgun (WGS) entry which is preliminary data.</text>
</comment>
<dbReference type="InterPro" id="IPR025963">
    <property type="entry name" value="FLgD_Tudor"/>
</dbReference>
<dbReference type="Pfam" id="PF03963">
    <property type="entry name" value="FlgD"/>
    <property type="match status" value="1"/>
</dbReference>
<feature type="domain" description="FlgD/Vpr Ig-like" evidence="6">
    <location>
        <begin position="102"/>
        <end position="179"/>
    </location>
</feature>
<dbReference type="PATRIC" id="fig|1206767.3.peg.1760"/>
<evidence type="ECO:0000313" key="9">
    <source>
        <dbReference type="Proteomes" id="UP000006272"/>
    </source>
</evidence>
<dbReference type="EMBL" id="ALAO01000137">
    <property type="protein sequence ID" value="EKO39475.1"/>
    <property type="molecule type" value="Genomic_DNA"/>
</dbReference>
<name>K6GRC2_9BACT</name>
<evidence type="ECO:0000256" key="2">
    <source>
        <dbReference type="ARBA" id="ARBA00016013"/>
    </source>
</evidence>
<keyword evidence="8" id="KW-0282">Flagellum</keyword>
<evidence type="ECO:0000256" key="5">
    <source>
        <dbReference type="RuleBase" id="RU362076"/>
    </source>
</evidence>
<keyword evidence="8" id="KW-0969">Cilium</keyword>
<evidence type="ECO:0000256" key="1">
    <source>
        <dbReference type="ARBA" id="ARBA00010577"/>
    </source>
</evidence>
<dbReference type="InterPro" id="IPR005648">
    <property type="entry name" value="FlgD"/>
</dbReference>
<evidence type="ECO:0000256" key="3">
    <source>
        <dbReference type="ARBA" id="ARBA00022795"/>
    </source>
</evidence>
<dbReference type="GO" id="GO:0044781">
    <property type="term" value="P:bacterial-type flagellum organization"/>
    <property type="evidence" value="ECO:0007669"/>
    <property type="project" value="UniProtKB-UniRule"/>
</dbReference>
<dbReference type="Pfam" id="PF13860">
    <property type="entry name" value="FlgD_ig"/>
    <property type="match status" value="1"/>
</dbReference>
<feature type="domain" description="FlgD Tudor-like" evidence="7">
    <location>
        <begin position="84"/>
        <end position="218"/>
    </location>
</feature>
<keyword evidence="3 5" id="KW-1005">Bacterial flagellum biogenesis</keyword>
<evidence type="ECO:0000259" key="7">
    <source>
        <dbReference type="Pfam" id="PF13861"/>
    </source>
</evidence>
<gene>
    <name evidence="8" type="ORF">B193_1804</name>
</gene>
<dbReference type="Gene3D" id="2.30.30.910">
    <property type="match status" value="1"/>
</dbReference>